<dbReference type="OMA" id="ETRHCFN"/>
<sequence>MSSTGAAVDPRDKMRARDVSRVARGEQAPRPVHEYGTVSAPPSPQSTSPPPARKIANKDMARKVAEGEEDVAPKASHCYDSYVEYHKCIKEKGKDAPQCDKLARHFRSLCPVEWIERWDEARAVGTFPAI</sequence>
<evidence type="ECO:0000256" key="2">
    <source>
        <dbReference type="ARBA" id="ARBA00023128"/>
    </source>
</evidence>
<dbReference type="InterPro" id="IPR048280">
    <property type="entry name" value="COX6B-like"/>
</dbReference>
<evidence type="ECO:0000256" key="3">
    <source>
        <dbReference type="ARBA" id="ARBA00023157"/>
    </source>
</evidence>
<dbReference type="RefSeq" id="XP_016667718.1">
    <property type="nucleotide sequence ID" value="XM_016812229.2"/>
</dbReference>
<dbReference type="Pfam" id="PF02297">
    <property type="entry name" value="COX6B"/>
    <property type="match status" value="1"/>
</dbReference>
<reference evidence="5" key="1">
    <citation type="journal article" date="2020" name="Nat. Genet.">
        <title>Genomic diversifications of five Gossypium allopolyploid species and their impact on cotton improvement.</title>
        <authorList>
            <person name="Chen Z.J."/>
            <person name="Sreedasyam A."/>
            <person name="Ando A."/>
            <person name="Song Q."/>
            <person name="De Santiago L.M."/>
            <person name="Hulse-Kemp A.M."/>
            <person name="Ding M."/>
            <person name="Ye W."/>
            <person name="Kirkbride R.C."/>
            <person name="Jenkins J."/>
            <person name="Plott C."/>
            <person name="Lovell J."/>
            <person name="Lin Y.M."/>
            <person name="Vaughn R."/>
            <person name="Liu B."/>
            <person name="Simpson S."/>
            <person name="Scheffler B.E."/>
            <person name="Wen L."/>
            <person name="Saski C.A."/>
            <person name="Grover C.E."/>
            <person name="Hu G."/>
            <person name="Conover J.L."/>
            <person name="Carlson J.W."/>
            <person name="Shu S."/>
            <person name="Boston L.B."/>
            <person name="Williams M."/>
            <person name="Peterson D.G."/>
            <person name="McGee K."/>
            <person name="Jones D.C."/>
            <person name="Wendel J.F."/>
            <person name="Stelly D.M."/>
            <person name="Grimwood J."/>
            <person name="Schmutz J."/>
        </authorList>
    </citation>
    <scope>NUCLEOTIDE SEQUENCE [LARGE SCALE GENOMIC DNA]</scope>
    <source>
        <strain evidence="5">cv. TM-1</strain>
    </source>
</reference>
<dbReference type="KEGG" id="ghi:107888056"/>
<dbReference type="PANTHER" id="PTHR46281">
    <property type="entry name" value="CYTOCHROME C OXIDASE SUBUNIT 6B"/>
    <property type="match status" value="1"/>
</dbReference>
<dbReference type="GO" id="GO:0045277">
    <property type="term" value="C:respiratory chain complex IV"/>
    <property type="evidence" value="ECO:0007669"/>
    <property type="project" value="InterPro"/>
</dbReference>
<evidence type="ECO:0000313" key="6">
    <source>
        <dbReference type="RefSeq" id="XP_016667718.1"/>
    </source>
</evidence>
<dbReference type="SMR" id="A0A1U8HUU0"/>
<comment type="subcellular location">
    <subcellularLocation>
        <location evidence="1">Mitochondrion</location>
    </subcellularLocation>
</comment>
<evidence type="ECO:0000313" key="5">
    <source>
        <dbReference type="Proteomes" id="UP000818029"/>
    </source>
</evidence>
<dbReference type="InterPro" id="IPR003213">
    <property type="entry name" value="Cyt_c_oxidase_su6B"/>
</dbReference>
<dbReference type="GO" id="GO:1902600">
    <property type="term" value="P:proton transmembrane transport"/>
    <property type="evidence" value="ECO:0007669"/>
    <property type="project" value="GOC"/>
</dbReference>
<dbReference type="AlphaFoldDB" id="A0A1U8HUU0"/>
<evidence type="ECO:0000256" key="4">
    <source>
        <dbReference type="SAM" id="MobiDB-lite"/>
    </source>
</evidence>
<proteinExistence type="predicted"/>
<protein>
    <submittedName>
        <fullName evidence="6">Cytochrome c oxidase subunit 6b-like</fullName>
    </submittedName>
</protein>
<dbReference type="Proteomes" id="UP000818029">
    <property type="component" value="Chromosome D08"/>
</dbReference>
<dbReference type="GO" id="GO:0005739">
    <property type="term" value="C:mitochondrion"/>
    <property type="evidence" value="ECO:0000318"/>
    <property type="project" value="GO_Central"/>
</dbReference>
<organism evidence="5 6">
    <name type="scientific">Gossypium hirsutum</name>
    <name type="common">Upland cotton</name>
    <name type="synonym">Gossypium mexicanum</name>
    <dbReference type="NCBI Taxonomy" id="3635"/>
    <lineage>
        <taxon>Eukaryota</taxon>
        <taxon>Viridiplantae</taxon>
        <taxon>Streptophyta</taxon>
        <taxon>Embryophyta</taxon>
        <taxon>Tracheophyta</taxon>
        <taxon>Spermatophyta</taxon>
        <taxon>Magnoliopsida</taxon>
        <taxon>eudicotyledons</taxon>
        <taxon>Gunneridae</taxon>
        <taxon>Pentapetalae</taxon>
        <taxon>rosids</taxon>
        <taxon>malvids</taxon>
        <taxon>Malvales</taxon>
        <taxon>Malvaceae</taxon>
        <taxon>Malvoideae</taxon>
        <taxon>Gossypium</taxon>
    </lineage>
</organism>
<dbReference type="PROSITE" id="PS51808">
    <property type="entry name" value="CHCH"/>
    <property type="match status" value="1"/>
</dbReference>
<feature type="compositionally biased region" description="Pro residues" evidence="4">
    <location>
        <begin position="41"/>
        <end position="52"/>
    </location>
</feature>
<accession>A0A1U8HUU0</accession>
<dbReference type="PaxDb" id="3635-A0A1U8HUU0"/>
<dbReference type="OrthoDB" id="1107506at2759"/>
<dbReference type="GeneID" id="107888056"/>
<keyword evidence="3" id="KW-1015">Disulfide bond</keyword>
<keyword evidence="5" id="KW-1185">Reference proteome</keyword>
<reference evidence="6" key="2">
    <citation type="submission" date="2025-08" db="UniProtKB">
        <authorList>
            <consortium name="RefSeq"/>
        </authorList>
    </citation>
    <scope>IDENTIFICATION</scope>
</reference>
<dbReference type="STRING" id="3635.A0A1U8HUU0"/>
<keyword evidence="2" id="KW-0496">Mitochondrion</keyword>
<feature type="region of interest" description="Disordered" evidence="4">
    <location>
        <begin position="1"/>
        <end position="54"/>
    </location>
</feature>
<dbReference type="InterPro" id="IPR036549">
    <property type="entry name" value="CX6/COA6-like_sf"/>
</dbReference>
<name>A0A1U8HUU0_GOSHI</name>
<dbReference type="Gene3D" id="1.10.10.140">
    <property type="entry name" value="Cytochrome c oxidase, subunit VIb"/>
    <property type="match status" value="1"/>
</dbReference>
<dbReference type="PANTHER" id="PTHR46281:SF31">
    <property type="entry name" value="CYTOCHROME C OXIDASE SUBUNIT"/>
    <property type="match status" value="1"/>
</dbReference>
<feature type="compositionally biased region" description="Basic and acidic residues" evidence="4">
    <location>
        <begin position="9"/>
        <end position="24"/>
    </location>
</feature>
<dbReference type="SUPFAM" id="SSF47694">
    <property type="entry name" value="Cytochrome c oxidase subunit h"/>
    <property type="match status" value="1"/>
</dbReference>
<gene>
    <name evidence="6" type="primary">LOC107888056</name>
</gene>
<dbReference type="CDD" id="cd00926">
    <property type="entry name" value="Cyt_c_Oxidase_VIb"/>
    <property type="match status" value="1"/>
</dbReference>
<evidence type="ECO:0000256" key="1">
    <source>
        <dbReference type="ARBA" id="ARBA00004173"/>
    </source>
</evidence>